<evidence type="ECO:0000256" key="2">
    <source>
        <dbReference type="ARBA" id="ARBA00022857"/>
    </source>
</evidence>
<evidence type="ECO:0000256" key="3">
    <source>
        <dbReference type="ARBA" id="ARBA00023002"/>
    </source>
</evidence>
<dbReference type="EMBL" id="ML978135">
    <property type="protein sequence ID" value="KAF2094260.1"/>
    <property type="molecule type" value="Genomic_DNA"/>
</dbReference>
<evidence type="ECO:0000313" key="5">
    <source>
        <dbReference type="Proteomes" id="UP000799772"/>
    </source>
</evidence>
<dbReference type="SUPFAM" id="SSF51735">
    <property type="entry name" value="NAD(P)-binding Rossmann-fold domains"/>
    <property type="match status" value="1"/>
</dbReference>
<gene>
    <name evidence="4" type="ORF">NA57DRAFT_47099</name>
</gene>
<dbReference type="Proteomes" id="UP000799772">
    <property type="component" value="Unassembled WGS sequence"/>
</dbReference>
<keyword evidence="2" id="KW-0521">NADP</keyword>
<dbReference type="PRINTS" id="PR00080">
    <property type="entry name" value="SDRFAMILY"/>
</dbReference>
<dbReference type="InterPro" id="IPR002347">
    <property type="entry name" value="SDR_fam"/>
</dbReference>
<organism evidence="4 5">
    <name type="scientific">Rhizodiscina lignyota</name>
    <dbReference type="NCBI Taxonomy" id="1504668"/>
    <lineage>
        <taxon>Eukaryota</taxon>
        <taxon>Fungi</taxon>
        <taxon>Dikarya</taxon>
        <taxon>Ascomycota</taxon>
        <taxon>Pezizomycotina</taxon>
        <taxon>Dothideomycetes</taxon>
        <taxon>Pleosporomycetidae</taxon>
        <taxon>Aulographales</taxon>
        <taxon>Rhizodiscinaceae</taxon>
        <taxon>Rhizodiscina</taxon>
    </lineage>
</organism>
<sequence>MTSPAEQDLSVSSLFDFKNHVCLVTGGATGLGEMAAQAFVQNGAKVYIASRKESELKKTSERINKLGPGTCEYIVGDLKDKAGCDALVAEVKKRTDRLTVLINNTGATWGGPYDDFPEMGWDKLMALNVKSIFYMTVGLHPLLVKGTSPDMPSRVINIASMAGIQTTDVTTGDEGGLSAPGHGTFSYGPSKAACIHLSKMQASKLAPLNVMVNCICPGVFPSRMTRFGVQKYLDTLVAGQPTGRIGKPSDFAGLVLFLSSYGAAHMTGGVFEIDGGATLTGWRSRRKANSGKL</sequence>
<keyword evidence="3" id="KW-0560">Oxidoreductase</keyword>
<dbReference type="Pfam" id="PF13561">
    <property type="entry name" value="adh_short_C2"/>
    <property type="match status" value="1"/>
</dbReference>
<dbReference type="FunFam" id="3.40.50.720:FF:000084">
    <property type="entry name" value="Short-chain dehydrogenase reductase"/>
    <property type="match status" value="1"/>
</dbReference>
<comment type="similarity">
    <text evidence="1">Belongs to the short-chain dehydrogenases/reductases (SDR) family.</text>
</comment>
<dbReference type="PANTHER" id="PTHR43618">
    <property type="entry name" value="7-ALPHA-HYDROXYSTEROID DEHYDROGENASE"/>
    <property type="match status" value="1"/>
</dbReference>
<accession>A0A9P4I7Q9</accession>
<keyword evidence="5" id="KW-1185">Reference proteome</keyword>
<dbReference type="AlphaFoldDB" id="A0A9P4I7Q9"/>
<proteinExistence type="inferred from homology"/>
<reference evidence="4" key="1">
    <citation type="journal article" date="2020" name="Stud. Mycol.">
        <title>101 Dothideomycetes genomes: a test case for predicting lifestyles and emergence of pathogens.</title>
        <authorList>
            <person name="Haridas S."/>
            <person name="Albert R."/>
            <person name="Binder M."/>
            <person name="Bloem J."/>
            <person name="Labutti K."/>
            <person name="Salamov A."/>
            <person name="Andreopoulos B."/>
            <person name="Baker S."/>
            <person name="Barry K."/>
            <person name="Bills G."/>
            <person name="Bluhm B."/>
            <person name="Cannon C."/>
            <person name="Castanera R."/>
            <person name="Culley D."/>
            <person name="Daum C."/>
            <person name="Ezra D."/>
            <person name="Gonzalez J."/>
            <person name="Henrissat B."/>
            <person name="Kuo A."/>
            <person name="Liang C."/>
            <person name="Lipzen A."/>
            <person name="Lutzoni F."/>
            <person name="Magnuson J."/>
            <person name="Mondo S."/>
            <person name="Nolan M."/>
            <person name="Ohm R."/>
            <person name="Pangilinan J."/>
            <person name="Park H.-J."/>
            <person name="Ramirez L."/>
            <person name="Alfaro M."/>
            <person name="Sun H."/>
            <person name="Tritt A."/>
            <person name="Yoshinaga Y."/>
            <person name="Zwiers L.-H."/>
            <person name="Turgeon B."/>
            <person name="Goodwin S."/>
            <person name="Spatafora J."/>
            <person name="Crous P."/>
            <person name="Grigoriev I."/>
        </authorList>
    </citation>
    <scope>NUCLEOTIDE SEQUENCE</scope>
    <source>
        <strain evidence="4">CBS 133067</strain>
    </source>
</reference>
<dbReference type="Gene3D" id="3.40.50.720">
    <property type="entry name" value="NAD(P)-binding Rossmann-like Domain"/>
    <property type="match status" value="1"/>
</dbReference>
<dbReference type="InterPro" id="IPR036291">
    <property type="entry name" value="NAD(P)-bd_dom_sf"/>
</dbReference>
<dbReference type="OrthoDB" id="294295at2759"/>
<evidence type="ECO:0000256" key="1">
    <source>
        <dbReference type="ARBA" id="ARBA00006484"/>
    </source>
</evidence>
<comment type="caution">
    <text evidence="4">The sequence shown here is derived from an EMBL/GenBank/DDBJ whole genome shotgun (WGS) entry which is preliminary data.</text>
</comment>
<dbReference type="PANTHER" id="PTHR43618:SF8">
    <property type="entry name" value="7ALPHA-HYDROXYSTEROID DEHYDROGENASE"/>
    <property type="match status" value="1"/>
</dbReference>
<evidence type="ECO:0000313" key="4">
    <source>
        <dbReference type="EMBL" id="KAF2094260.1"/>
    </source>
</evidence>
<name>A0A9P4I7Q9_9PEZI</name>
<dbReference type="PRINTS" id="PR00081">
    <property type="entry name" value="GDHRDH"/>
</dbReference>
<dbReference type="GO" id="GO:0016491">
    <property type="term" value="F:oxidoreductase activity"/>
    <property type="evidence" value="ECO:0007669"/>
    <property type="project" value="UniProtKB-KW"/>
</dbReference>
<dbReference type="InterPro" id="IPR052178">
    <property type="entry name" value="Sec_Metab_Biosynth_SDR"/>
</dbReference>
<protein>
    <submittedName>
        <fullName evidence="4">3-oxoacyl-reductase</fullName>
    </submittedName>
</protein>